<feature type="compositionally biased region" description="Pro residues" evidence="2">
    <location>
        <begin position="260"/>
        <end position="269"/>
    </location>
</feature>
<organism evidence="5 6">
    <name type="scientific">Ananas comosus</name>
    <name type="common">Pineapple</name>
    <name type="synonym">Ananas ananas</name>
    <dbReference type="NCBI Taxonomy" id="4615"/>
    <lineage>
        <taxon>Eukaryota</taxon>
        <taxon>Viridiplantae</taxon>
        <taxon>Streptophyta</taxon>
        <taxon>Embryophyta</taxon>
        <taxon>Tracheophyta</taxon>
        <taxon>Spermatophyta</taxon>
        <taxon>Magnoliopsida</taxon>
        <taxon>Liliopsida</taxon>
        <taxon>Poales</taxon>
        <taxon>Bromeliaceae</taxon>
        <taxon>Bromelioideae</taxon>
        <taxon>Ananas</taxon>
    </lineage>
</organism>
<dbReference type="AlphaFoldDB" id="A0A6P5H2F9"/>
<reference evidence="6" key="2">
    <citation type="submission" date="2025-08" db="UniProtKB">
        <authorList>
            <consortium name="RefSeq"/>
        </authorList>
    </citation>
    <scope>IDENTIFICATION</scope>
    <source>
        <tissue evidence="6">Leaf</tissue>
    </source>
</reference>
<protein>
    <submittedName>
        <fullName evidence="6">Uncharacterized protein LOC109728287</fullName>
    </submittedName>
</protein>
<dbReference type="PANTHER" id="PTHR21450">
    <property type="entry name" value="PROTEIN ALTERED PHOSPHATE STARVATION RESPONSE 1"/>
    <property type="match status" value="1"/>
</dbReference>
<feature type="compositionally biased region" description="Basic and acidic residues" evidence="2">
    <location>
        <begin position="140"/>
        <end position="162"/>
    </location>
</feature>
<sequence length="779" mass="87241">MGLQQSKNVEAVEAVARCRERKQFMGAAVAARNAFAAAHSAYSVALKNTGAALSNYAHHDHDHDHVHDHDVLLPRRDTSGVGAATATVASTSALSAPLPSFAAMALPTETVLPPPPPLPDVPAPLQRAATMPGIPITPPRKKEKEKEKEAIAADAAIGKEECDDHDVEDDDDDDEGVEHSERRNYETVGLRTELEEMFLVPTETACDVSVLLQPPPPLPLLLRPQMKTAAAAAAAAVPMAQAKGMETWDYILGSQNSNPLPAPSQPEPTWPDSHGDLKDKSPSRPLPSPGMQPPLMLEKATTESLRPKKSEQIIARTEKGKNIVSATATATATTTTTAVAAAVQVLMKVDDYFLQASLGAHGVSTMLEATRMHYHSNFVDSRGHIDHSAIIMRVITWNRSFKGLPQQDDARDNFDTEELETHATVHDKMLAWEKKLYDEAKEGELMKIEYHRKAALLNQQRKRGVRPEVLERSKFAVVYMQTRCSVDRESMNSTVAEIIRLRDHQLYPKLVDLVEGMVKMWEVMFEHHRSQLRAITECRAFDFALAPRETSEQHRQRTAQLRDSAREWHSSFEGLFTHQKDYIRSLNSWLSLNLVPIENGRKEKDSSLSREADPPIKILLQAWHQYLDVLPHDLAKNAMHGFAEVMSALLALQDDELKLKSECEDARKDLERKRWQFEDWHRKHAERRGALPALEGAESANQATAAVERRIMVEAAEMKLKEAEENHKKHCKQVRERSIGSLRTHLPELFRAMSDFAFASCQMYKRLWSITQFKGQGGG</sequence>
<gene>
    <name evidence="6" type="primary">LOC109728287</name>
</gene>
<evidence type="ECO:0000313" key="6">
    <source>
        <dbReference type="RefSeq" id="XP_020114249.1"/>
    </source>
</evidence>
<dbReference type="RefSeq" id="XP_020114249.1">
    <property type="nucleotide sequence ID" value="XM_020258660.1"/>
</dbReference>
<proteinExistence type="predicted"/>
<name>A0A6P5H2F9_ANACO</name>
<feature type="compositionally biased region" description="Basic and acidic residues" evidence="2">
    <location>
        <begin position="273"/>
        <end position="282"/>
    </location>
</feature>
<dbReference type="InterPro" id="IPR006868">
    <property type="entry name" value="DUF630"/>
</dbReference>
<reference evidence="5" key="1">
    <citation type="journal article" date="2015" name="Nat. Genet.">
        <title>The pineapple genome and the evolution of CAM photosynthesis.</title>
        <authorList>
            <person name="Ming R."/>
            <person name="VanBuren R."/>
            <person name="Wai C.M."/>
            <person name="Tang H."/>
            <person name="Schatz M.C."/>
            <person name="Bowers J.E."/>
            <person name="Lyons E."/>
            <person name="Wang M.L."/>
            <person name="Chen J."/>
            <person name="Biggers E."/>
            <person name="Zhang J."/>
            <person name="Huang L."/>
            <person name="Zhang L."/>
            <person name="Miao W."/>
            <person name="Zhang J."/>
            <person name="Ye Z."/>
            <person name="Miao C."/>
            <person name="Lin Z."/>
            <person name="Wang H."/>
            <person name="Zhou H."/>
            <person name="Yim W.C."/>
            <person name="Priest H.D."/>
            <person name="Zheng C."/>
            <person name="Woodhouse M."/>
            <person name="Edger P.P."/>
            <person name="Guyot R."/>
            <person name="Guo H.B."/>
            <person name="Guo H."/>
            <person name="Zheng G."/>
            <person name="Singh R."/>
            <person name="Sharma A."/>
            <person name="Min X."/>
            <person name="Zheng Y."/>
            <person name="Lee H."/>
            <person name="Gurtowski J."/>
            <person name="Sedlazeck F.J."/>
            <person name="Harkess A."/>
            <person name="McKain M.R."/>
            <person name="Liao Z."/>
            <person name="Fang J."/>
            <person name="Liu J."/>
            <person name="Zhang X."/>
            <person name="Zhang Q."/>
            <person name="Hu W."/>
            <person name="Qin Y."/>
            <person name="Wang K."/>
            <person name="Chen L.Y."/>
            <person name="Shirley N."/>
            <person name="Lin Y.R."/>
            <person name="Liu L.Y."/>
            <person name="Hernandez A.G."/>
            <person name="Wright C.L."/>
            <person name="Bulone V."/>
            <person name="Tuskan G.A."/>
            <person name="Heath K."/>
            <person name="Zee F."/>
            <person name="Moore P.H."/>
            <person name="Sunkar R."/>
            <person name="Leebens-Mack J.H."/>
            <person name="Mockler T."/>
            <person name="Bennetzen J.L."/>
            <person name="Freeling M."/>
            <person name="Sankoff D."/>
            <person name="Paterson A.H."/>
            <person name="Zhu X."/>
            <person name="Yang X."/>
            <person name="Smith J.A."/>
            <person name="Cushman J.C."/>
            <person name="Paull R.E."/>
            <person name="Yu Q."/>
        </authorList>
    </citation>
    <scope>NUCLEOTIDE SEQUENCE [LARGE SCALE GENOMIC DNA]</scope>
    <source>
        <strain evidence="5">cv. F153</strain>
    </source>
</reference>
<feature type="domain" description="DUF630" evidence="4">
    <location>
        <begin position="1"/>
        <end position="60"/>
    </location>
</feature>
<dbReference type="Proteomes" id="UP000515123">
    <property type="component" value="Linkage group 23"/>
</dbReference>
<evidence type="ECO:0000256" key="2">
    <source>
        <dbReference type="SAM" id="MobiDB-lite"/>
    </source>
</evidence>
<keyword evidence="1" id="KW-0175">Coiled coil</keyword>
<evidence type="ECO:0000259" key="3">
    <source>
        <dbReference type="Pfam" id="PF04782"/>
    </source>
</evidence>
<dbReference type="InterPro" id="IPR006867">
    <property type="entry name" value="DUF632"/>
</dbReference>
<accession>A0A6P5H2F9</accession>
<dbReference type="GeneID" id="109728287"/>
<dbReference type="Pfam" id="PF04782">
    <property type="entry name" value="DUF632"/>
    <property type="match status" value="1"/>
</dbReference>
<keyword evidence="5" id="KW-1185">Reference proteome</keyword>
<feature type="region of interest" description="Disordered" evidence="2">
    <location>
        <begin position="131"/>
        <end position="183"/>
    </location>
</feature>
<feature type="region of interest" description="Disordered" evidence="2">
    <location>
        <begin position="253"/>
        <end position="308"/>
    </location>
</feature>
<evidence type="ECO:0000313" key="5">
    <source>
        <dbReference type="Proteomes" id="UP000515123"/>
    </source>
</evidence>
<evidence type="ECO:0000256" key="1">
    <source>
        <dbReference type="SAM" id="Coils"/>
    </source>
</evidence>
<evidence type="ECO:0000259" key="4">
    <source>
        <dbReference type="Pfam" id="PF04783"/>
    </source>
</evidence>
<feature type="coiled-coil region" evidence="1">
    <location>
        <begin position="706"/>
        <end position="733"/>
    </location>
</feature>
<feature type="compositionally biased region" description="Acidic residues" evidence="2">
    <location>
        <begin position="163"/>
        <end position="176"/>
    </location>
</feature>
<dbReference type="Pfam" id="PF04783">
    <property type="entry name" value="DUF630"/>
    <property type="match status" value="1"/>
</dbReference>
<dbReference type="OrthoDB" id="674656at2759"/>
<dbReference type="PANTHER" id="PTHR21450:SF59">
    <property type="entry name" value="PROTEIN, PUTATIVE_ 48652-45869-RELATED"/>
    <property type="match status" value="1"/>
</dbReference>
<feature type="domain" description="DUF632" evidence="3">
    <location>
        <begin position="344"/>
        <end position="647"/>
    </location>
</feature>